<sequence length="96" mass="10045">MITAFVLIQAARGQVSALAQTLAELPGVAEVYSVSGQHDLVAIARVASADDLSVLVTDRLAGLPGIVSTQTLLAFRAYSRHDLESLFEVGLRAPGP</sequence>
<proteinExistence type="predicted"/>
<dbReference type="SUPFAM" id="SSF54909">
    <property type="entry name" value="Dimeric alpha+beta barrel"/>
    <property type="match status" value="1"/>
</dbReference>
<dbReference type="GO" id="GO:0043200">
    <property type="term" value="P:response to amino acid"/>
    <property type="evidence" value="ECO:0007669"/>
    <property type="project" value="TreeGrafter"/>
</dbReference>
<accession>A0A1B1YT18</accession>
<dbReference type="Pfam" id="PF01037">
    <property type="entry name" value="AsnC_trans_reg"/>
    <property type="match status" value="1"/>
</dbReference>
<dbReference type="GO" id="GO:0005829">
    <property type="term" value="C:cytosol"/>
    <property type="evidence" value="ECO:0007669"/>
    <property type="project" value="TreeGrafter"/>
</dbReference>
<dbReference type="PANTHER" id="PTHR30154:SF34">
    <property type="entry name" value="TRANSCRIPTIONAL REGULATOR AZLB"/>
    <property type="match status" value="1"/>
</dbReference>
<dbReference type="AlphaFoldDB" id="A0A1B1YT18"/>
<dbReference type="OrthoDB" id="9799041at2"/>
<evidence type="ECO:0000313" key="3">
    <source>
        <dbReference type="Proteomes" id="UP000092952"/>
    </source>
</evidence>
<dbReference type="STRING" id="1810504.PG2T_07315"/>
<gene>
    <name evidence="2" type="ORF">PG2T_07315</name>
</gene>
<evidence type="ECO:0000259" key="1">
    <source>
        <dbReference type="Pfam" id="PF01037"/>
    </source>
</evidence>
<dbReference type="Gene3D" id="3.30.70.920">
    <property type="match status" value="1"/>
</dbReference>
<feature type="domain" description="Transcription regulator AsnC/Lrp ligand binding" evidence="1">
    <location>
        <begin position="6"/>
        <end position="76"/>
    </location>
</feature>
<organism evidence="2 3">
    <name type="scientific">Immundisolibacter cernigliae</name>
    <dbReference type="NCBI Taxonomy" id="1810504"/>
    <lineage>
        <taxon>Bacteria</taxon>
        <taxon>Pseudomonadati</taxon>
        <taxon>Pseudomonadota</taxon>
        <taxon>Gammaproteobacteria</taxon>
        <taxon>Immundisolibacterales</taxon>
        <taxon>Immundisolibacteraceae</taxon>
        <taxon>Immundisolibacter</taxon>
    </lineage>
</organism>
<dbReference type="InterPro" id="IPR019887">
    <property type="entry name" value="Tscrpt_reg_AsnC/Lrp_C"/>
</dbReference>
<dbReference type="Proteomes" id="UP000092952">
    <property type="component" value="Chromosome"/>
</dbReference>
<dbReference type="GO" id="GO:0043565">
    <property type="term" value="F:sequence-specific DNA binding"/>
    <property type="evidence" value="ECO:0007669"/>
    <property type="project" value="TreeGrafter"/>
</dbReference>
<dbReference type="EMBL" id="CP014671">
    <property type="protein sequence ID" value="ANX04010.1"/>
    <property type="molecule type" value="Genomic_DNA"/>
</dbReference>
<dbReference type="RefSeq" id="WP_068803820.1">
    <property type="nucleotide sequence ID" value="NZ_CP014671.1"/>
</dbReference>
<dbReference type="InParanoid" id="A0A1B1YT18"/>
<name>A0A1B1YT18_9GAMM</name>
<reference evidence="3" key="1">
    <citation type="submission" date="2016-03" db="EMBL/GenBank/DDBJ databases">
        <title>Complete genome sequence of Solimmundus cernigliae, representing a novel lineage of polycyclic aromatic hydrocarbon degraders within the Gammaproteobacteria.</title>
        <authorList>
            <person name="Singleton D.R."/>
            <person name="Dickey A.N."/>
            <person name="Scholl E.H."/>
            <person name="Wright F.A."/>
            <person name="Aitken M.D."/>
        </authorList>
    </citation>
    <scope>NUCLEOTIDE SEQUENCE [LARGE SCALE GENOMIC DNA]</scope>
    <source>
        <strain evidence="3">TR3.2</strain>
    </source>
</reference>
<evidence type="ECO:0000313" key="2">
    <source>
        <dbReference type="EMBL" id="ANX04010.1"/>
    </source>
</evidence>
<dbReference type="KEGG" id="gbi:PG2T_07315"/>
<dbReference type="PANTHER" id="PTHR30154">
    <property type="entry name" value="LEUCINE-RESPONSIVE REGULATORY PROTEIN"/>
    <property type="match status" value="1"/>
</dbReference>
<protein>
    <submittedName>
        <fullName evidence="2">AsnC family transcriptional regulator</fullName>
    </submittedName>
</protein>
<keyword evidence="3" id="KW-1185">Reference proteome</keyword>
<dbReference type="InterPro" id="IPR011008">
    <property type="entry name" value="Dimeric_a/b-barrel"/>
</dbReference>